<dbReference type="InterPro" id="IPR036397">
    <property type="entry name" value="RNaseH_sf"/>
</dbReference>
<reference evidence="2 3" key="1">
    <citation type="submission" date="2019-07" db="EMBL/GenBank/DDBJ databases">
        <title>Genome sequencing of lignin-degrading bacterial isolates.</title>
        <authorList>
            <person name="Gladden J."/>
        </authorList>
    </citation>
    <scope>NUCLEOTIDE SEQUENCE [LARGE SCALE GENOMIC DNA]</scope>
    <source>
        <strain evidence="2 3">J45</strain>
    </source>
</reference>
<dbReference type="PROSITE" id="PS50994">
    <property type="entry name" value="INTEGRASE"/>
    <property type="match status" value="1"/>
</dbReference>
<evidence type="ECO:0000313" key="3">
    <source>
        <dbReference type="Proteomes" id="UP000317573"/>
    </source>
</evidence>
<sequence length="465" mass="50702">MRLWQLDLVGGIHLADGRECKMLTGIDDHSRFVVVAAVLSAPSGTAVCEAFIAAMTRWGVPFEVLTDNGKQFIGKFTRPLPVEVLFERTCREYGITARLTKRRSPTTTGKIERFHRTLRRELLDEAGAFSSLADAQSAIDQWVHAYNTARPHQSLDMAAPASLFRPSTVAEPATDEVVHPITAAPAASSTAATAQCPSTVLARATDAIEFDVRVPPSGVVGIAGIQQLWIGKNHAGKIATLWMDLTSIPVIVDDAVVKTVLWRLTTTDLERLQMRGARPGRSAPAVPAVDITTVDERIGAIEIDHTADRNGIVKLRGHQLKLGVDTANSRVTLRTDGNLIHAVIGKLLIKTMPNPLGINEIRRLTGVRKATTPLPPPPAAGPQTVQRRIPKSGQVMIAGQRIRVGATHAGIIVNIVVEDHHFRVLDGTKELSLHARTTAKPIRVFDAHRPQHRKLSPEDRRTRMS</sequence>
<gene>
    <name evidence="2" type="ORF">L618_004500000060</name>
</gene>
<organism evidence="2 3">
    <name type="scientific">Rhodococcus rhodochrous J45</name>
    <dbReference type="NCBI Taxonomy" id="935266"/>
    <lineage>
        <taxon>Bacteria</taxon>
        <taxon>Bacillati</taxon>
        <taxon>Actinomycetota</taxon>
        <taxon>Actinomycetes</taxon>
        <taxon>Mycobacteriales</taxon>
        <taxon>Nocardiaceae</taxon>
        <taxon>Rhodococcus</taxon>
    </lineage>
</organism>
<dbReference type="PANTHER" id="PTHR35004">
    <property type="entry name" value="TRANSPOSASE RV3428C-RELATED"/>
    <property type="match status" value="1"/>
</dbReference>
<dbReference type="AlphaFoldDB" id="A0A562DKA5"/>
<proteinExistence type="predicted"/>
<dbReference type="Gene3D" id="3.30.420.10">
    <property type="entry name" value="Ribonuclease H-like superfamily/Ribonuclease H"/>
    <property type="match status" value="1"/>
</dbReference>
<dbReference type="Pfam" id="PF13683">
    <property type="entry name" value="rve_3"/>
    <property type="match status" value="1"/>
</dbReference>
<dbReference type="InterPro" id="IPR001584">
    <property type="entry name" value="Integrase_cat-core"/>
</dbReference>
<accession>A0A562DKA5</accession>
<feature type="domain" description="Integrase catalytic" evidence="1">
    <location>
        <begin position="1"/>
        <end position="168"/>
    </location>
</feature>
<dbReference type="InterPro" id="IPR012337">
    <property type="entry name" value="RNaseH-like_sf"/>
</dbReference>
<evidence type="ECO:0000313" key="2">
    <source>
        <dbReference type="EMBL" id="TWH10102.1"/>
    </source>
</evidence>
<protein>
    <submittedName>
        <fullName evidence="2">Transposase</fullName>
    </submittedName>
</protein>
<evidence type="ECO:0000259" key="1">
    <source>
        <dbReference type="PROSITE" id="PS50994"/>
    </source>
</evidence>
<dbReference type="GO" id="GO:0015074">
    <property type="term" value="P:DNA integration"/>
    <property type="evidence" value="ECO:0007669"/>
    <property type="project" value="InterPro"/>
</dbReference>
<comment type="caution">
    <text evidence="2">The sequence shown here is derived from an EMBL/GenBank/DDBJ whole genome shotgun (WGS) entry which is preliminary data.</text>
</comment>
<name>A0A562DKA5_RHORH</name>
<dbReference type="PANTHER" id="PTHR35004:SF6">
    <property type="entry name" value="TRANSPOSASE"/>
    <property type="match status" value="1"/>
</dbReference>
<dbReference type="GO" id="GO:0003676">
    <property type="term" value="F:nucleic acid binding"/>
    <property type="evidence" value="ECO:0007669"/>
    <property type="project" value="InterPro"/>
</dbReference>
<dbReference type="RefSeq" id="WP_261380040.1">
    <property type="nucleotide sequence ID" value="NZ_VLJT01000045.1"/>
</dbReference>
<dbReference type="EMBL" id="VLJT01000045">
    <property type="protein sequence ID" value="TWH10102.1"/>
    <property type="molecule type" value="Genomic_DNA"/>
</dbReference>
<dbReference type="SUPFAM" id="SSF53098">
    <property type="entry name" value="Ribonuclease H-like"/>
    <property type="match status" value="1"/>
</dbReference>
<dbReference type="Proteomes" id="UP000317573">
    <property type="component" value="Unassembled WGS sequence"/>
</dbReference>